<gene>
    <name evidence="8" type="ORF">ZIOFF_033032</name>
</gene>
<protein>
    <submittedName>
        <fullName evidence="8">Uncharacterized protein</fullName>
    </submittedName>
</protein>
<comment type="similarity">
    <text evidence="2">Belongs to the UPF0496 family.</text>
</comment>
<reference evidence="8 9" key="1">
    <citation type="submission" date="2020-08" db="EMBL/GenBank/DDBJ databases">
        <title>Plant Genome Project.</title>
        <authorList>
            <person name="Zhang R.-G."/>
        </authorList>
    </citation>
    <scope>NUCLEOTIDE SEQUENCE [LARGE SCALE GENOMIC DNA]</scope>
    <source>
        <tissue evidence="8">Rhizome</tissue>
    </source>
</reference>
<organism evidence="8 9">
    <name type="scientific">Zingiber officinale</name>
    <name type="common">Ginger</name>
    <name type="synonym">Amomum zingiber</name>
    <dbReference type="NCBI Taxonomy" id="94328"/>
    <lineage>
        <taxon>Eukaryota</taxon>
        <taxon>Viridiplantae</taxon>
        <taxon>Streptophyta</taxon>
        <taxon>Embryophyta</taxon>
        <taxon>Tracheophyta</taxon>
        <taxon>Spermatophyta</taxon>
        <taxon>Magnoliopsida</taxon>
        <taxon>Liliopsida</taxon>
        <taxon>Zingiberales</taxon>
        <taxon>Zingiberaceae</taxon>
        <taxon>Zingiber</taxon>
    </lineage>
</organism>
<evidence type="ECO:0000256" key="1">
    <source>
        <dbReference type="ARBA" id="ARBA00004370"/>
    </source>
</evidence>
<keyword evidence="5 7" id="KW-0472">Membrane</keyword>
<dbReference type="InterPro" id="IPR007749">
    <property type="entry name" value="DUF677"/>
</dbReference>
<evidence type="ECO:0000256" key="5">
    <source>
        <dbReference type="ARBA" id="ARBA00023136"/>
    </source>
</evidence>
<evidence type="ECO:0000256" key="2">
    <source>
        <dbReference type="ARBA" id="ARBA00009074"/>
    </source>
</evidence>
<evidence type="ECO:0000256" key="4">
    <source>
        <dbReference type="ARBA" id="ARBA00022989"/>
    </source>
</evidence>
<feature type="transmembrane region" description="Helical" evidence="7">
    <location>
        <begin position="333"/>
        <end position="351"/>
    </location>
</feature>
<comment type="subcellular location">
    <subcellularLocation>
        <location evidence="1">Membrane</location>
    </subcellularLocation>
</comment>
<comment type="caution">
    <text evidence="8">The sequence shown here is derived from an EMBL/GenBank/DDBJ whole genome shotgun (WGS) entry which is preliminary data.</text>
</comment>
<dbReference type="PANTHER" id="PTHR31113:SF3">
    <property type="entry name" value="UPF0496 PROTEIN 1"/>
    <property type="match status" value="1"/>
</dbReference>
<keyword evidence="3 7" id="KW-0812">Transmembrane</keyword>
<evidence type="ECO:0000313" key="8">
    <source>
        <dbReference type="EMBL" id="KAG6507681.1"/>
    </source>
</evidence>
<keyword evidence="9" id="KW-1185">Reference proteome</keyword>
<feature type="region of interest" description="Disordered" evidence="6">
    <location>
        <begin position="63"/>
        <end position="86"/>
    </location>
</feature>
<dbReference type="PANTHER" id="PTHR31113">
    <property type="entry name" value="UPF0496 PROTEIN 3-RELATED"/>
    <property type="match status" value="1"/>
</dbReference>
<feature type="transmembrane region" description="Helical" evidence="7">
    <location>
        <begin position="308"/>
        <end position="327"/>
    </location>
</feature>
<dbReference type="Proteomes" id="UP000734854">
    <property type="component" value="Unassembled WGS sequence"/>
</dbReference>
<evidence type="ECO:0000256" key="6">
    <source>
        <dbReference type="SAM" id="MobiDB-lite"/>
    </source>
</evidence>
<evidence type="ECO:0000313" key="9">
    <source>
        <dbReference type="Proteomes" id="UP000734854"/>
    </source>
</evidence>
<dbReference type="AlphaFoldDB" id="A0A8J5LBZ7"/>
<keyword evidence="4 7" id="KW-1133">Transmembrane helix</keyword>
<name>A0A8J5LBZ7_ZINOF</name>
<proteinExistence type="inferred from homology"/>
<dbReference type="Pfam" id="PF05055">
    <property type="entry name" value="DUF677"/>
    <property type="match status" value="1"/>
</dbReference>
<dbReference type="GO" id="GO:0016020">
    <property type="term" value="C:membrane"/>
    <property type="evidence" value="ECO:0007669"/>
    <property type="project" value="UniProtKB-SubCell"/>
</dbReference>
<evidence type="ECO:0000256" key="7">
    <source>
        <dbReference type="SAM" id="Phobius"/>
    </source>
</evidence>
<accession>A0A8J5LBZ7</accession>
<sequence>MASDTVATSSYSSSTSIDSVLSFLELAIVRQRKCCPEAVLKEGFCLTGVKALFIAPEMGGQLSKRPSMSPGSLDTHGGGNSIRGDDQVNGDAVGRADAVQNGIEYSDELSYYEAACHADPELQSFDSKIQQRTSHAISTLALGVELRSISFNTLKDLTGHLFETNNEVVLAILKWKDDICKNAELSDLIEDYFECSIKTLDYCIELEKCLKKARDRYLIIQFALQHFEVEDKENNGVEAEENVKNYTMTIEKLRKFKAAGNPFTDEFSHIFQSVYNQQRLMLNKLLARKKRLDKKLNSIQTWRKMSNILFVAALTTVIICSVIAAAIAGPHVAAALAAASTIPIGSMGKWINSLLKNYQNAVGAEKELLISMQVRTRISLKDLDTIRVLVDKLEIHFNSLLENAEFALKDEEVVKFAIEEIKQNLEVFMQSIEDLGKEVDQCSRNTRKARTLVLKKIWNLPNN</sequence>
<evidence type="ECO:0000256" key="3">
    <source>
        <dbReference type="ARBA" id="ARBA00022692"/>
    </source>
</evidence>
<dbReference type="EMBL" id="JACMSC010000009">
    <property type="protein sequence ID" value="KAG6507681.1"/>
    <property type="molecule type" value="Genomic_DNA"/>
</dbReference>